<dbReference type="AlphaFoldDB" id="A0A5Q0GVX1"/>
<name>A0A5Q0GVX1_SACSY</name>
<dbReference type="KEGG" id="ssyi:EKG83_09020"/>
<protein>
    <submittedName>
        <fullName evidence="1">DUF72 domain-containing protein</fullName>
    </submittedName>
</protein>
<dbReference type="InterPro" id="IPR036520">
    <property type="entry name" value="UPF0759_sf"/>
</dbReference>
<reference evidence="2" key="1">
    <citation type="journal article" date="2021" name="Curr. Microbiol.">
        <title>Complete genome of nocamycin-producing strain Saccharothrix syringae NRRL B-16468 reveals the biosynthetic potential for secondary metabolites.</title>
        <authorList>
            <person name="Mo X."/>
            <person name="Yang S."/>
        </authorList>
    </citation>
    <scope>NUCLEOTIDE SEQUENCE [LARGE SCALE GENOMIC DNA]</scope>
    <source>
        <strain evidence="2">ATCC 51364 / DSM 43886 / JCM 6844 / KCTC 9398 / NBRC 14523 / NRRL B-16468 / INA 2240</strain>
    </source>
</reference>
<evidence type="ECO:0000313" key="1">
    <source>
        <dbReference type="EMBL" id="QFZ17600.1"/>
    </source>
</evidence>
<dbReference type="Proteomes" id="UP000325787">
    <property type="component" value="Chromosome"/>
</dbReference>
<evidence type="ECO:0000313" key="2">
    <source>
        <dbReference type="Proteomes" id="UP000325787"/>
    </source>
</evidence>
<dbReference type="InterPro" id="IPR002763">
    <property type="entry name" value="DUF72"/>
</dbReference>
<proteinExistence type="predicted"/>
<accession>A0A5Q0GVX1</accession>
<sequence length="301" mass="33650">MPPTSNIECGGGQAGCRYTGRSAGTPRTVGEVRIGTSGWVYPYWRRGAFYPEGLVQRRELEHLSGLMSSVELNGSFYSLQRPTSYLAWAAQTPDDFVFAVKGGRFITHLKQLRDVEVPLANFFASGILALEGKLGPFLWQLPPRTAYDPDRLTTFFDLLPRSTREAAKLAEGHDERLPEERAWVTTEADRPLRHALEVRHPTFLRPEFHDLLRAHGIGLVVSHSAGVYPYLEDVTADFAYVRLHGNQALYAGSYTDAELDGWARKVRDWSAAHDVYVYFDNDTDAAAPHDAIRLAARLADG</sequence>
<keyword evidence="2" id="KW-1185">Reference proteome</keyword>
<dbReference type="EMBL" id="CP034550">
    <property type="protein sequence ID" value="QFZ17600.1"/>
    <property type="molecule type" value="Genomic_DNA"/>
</dbReference>
<organism evidence="1 2">
    <name type="scientific">Saccharothrix syringae</name>
    <name type="common">Nocardiopsis syringae</name>
    <dbReference type="NCBI Taxonomy" id="103733"/>
    <lineage>
        <taxon>Bacteria</taxon>
        <taxon>Bacillati</taxon>
        <taxon>Actinomycetota</taxon>
        <taxon>Actinomycetes</taxon>
        <taxon>Pseudonocardiales</taxon>
        <taxon>Pseudonocardiaceae</taxon>
        <taxon>Saccharothrix</taxon>
    </lineage>
</organism>
<dbReference type="OrthoDB" id="9780310at2"/>
<dbReference type="PANTHER" id="PTHR30348">
    <property type="entry name" value="UNCHARACTERIZED PROTEIN YECE"/>
    <property type="match status" value="1"/>
</dbReference>
<dbReference type="PANTHER" id="PTHR30348:SF4">
    <property type="entry name" value="DUF72 DOMAIN-CONTAINING PROTEIN"/>
    <property type="match status" value="1"/>
</dbReference>
<dbReference type="SUPFAM" id="SSF117396">
    <property type="entry name" value="TM1631-like"/>
    <property type="match status" value="1"/>
</dbReference>
<dbReference type="Gene3D" id="3.20.20.410">
    <property type="entry name" value="Protein of unknown function UPF0759"/>
    <property type="match status" value="1"/>
</dbReference>
<dbReference type="Pfam" id="PF01904">
    <property type="entry name" value="DUF72"/>
    <property type="match status" value="1"/>
</dbReference>
<gene>
    <name evidence="1" type="ORF">EKG83_09020</name>
</gene>